<dbReference type="Gene3D" id="2.160.20.20">
    <property type="match status" value="1"/>
</dbReference>
<dbReference type="PROSITE" id="PS51257">
    <property type="entry name" value="PROKAR_LIPOPROTEIN"/>
    <property type="match status" value="1"/>
</dbReference>
<evidence type="ECO:0000313" key="2">
    <source>
        <dbReference type="EMBL" id="MCY0964796.1"/>
    </source>
</evidence>
<feature type="domain" description="Right handed beta helix" evidence="1">
    <location>
        <begin position="301"/>
        <end position="422"/>
    </location>
</feature>
<evidence type="ECO:0000259" key="1">
    <source>
        <dbReference type="Pfam" id="PF13229"/>
    </source>
</evidence>
<protein>
    <submittedName>
        <fullName evidence="2">Right-handed parallel beta-helix repeat-containing protein</fullName>
    </submittedName>
</protein>
<name>A0A9X3ECU2_9GAMM</name>
<accession>A0A9X3ECU2</accession>
<organism evidence="2 3">
    <name type="scientific">Parathalassolituus penaei</name>
    <dbReference type="NCBI Taxonomy" id="2997323"/>
    <lineage>
        <taxon>Bacteria</taxon>
        <taxon>Pseudomonadati</taxon>
        <taxon>Pseudomonadota</taxon>
        <taxon>Gammaproteobacteria</taxon>
        <taxon>Oceanospirillales</taxon>
        <taxon>Oceanospirillaceae</taxon>
        <taxon>Parathalassolituus</taxon>
    </lineage>
</organism>
<dbReference type="InterPro" id="IPR039448">
    <property type="entry name" value="Beta_helix"/>
</dbReference>
<proteinExistence type="predicted"/>
<dbReference type="Proteomes" id="UP001150830">
    <property type="component" value="Unassembled WGS sequence"/>
</dbReference>
<comment type="caution">
    <text evidence="2">The sequence shown here is derived from an EMBL/GenBank/DDBJ whole genome shotgun (WGS) entry which is preliminary data.</text>
</comment>
<keyword evidence="3" id="KW-1185">Reference proteome</keyword>
<evidence type="ECO:0000313" key="3">
    <source>
        <dbReference type="Proteomes" id="UP001150830"/>
    </source>
</evidence>
<reference evidence="2" key="1">
    <citation type="submission" date="2022-11" db="EMBL/GenBank/DDBJ databases">
        <title>Parathalassolutuus dongxingensis gen. nov., sp. nov., a novel member of family Oceanospirillaceae isolated from a coastal shrimp pond in Guangxi, China.</title>
        <authorList>
            <person name="Chen H."/>
        </authorList>
    </citation>
    <scope>NUCLEOTIDE SEQUENCE</scope>
    <source>
        <strain evidence="2">G-43</strain>
    </source>
</reference>
<dbReference type="AlphaFoldDB" id="A0A9X3ECU2"/>
<dbReference type="EMBL" id="JAPNOA010000019">
    <property type="protein sequence ID" value="MCY0964796.1"/>
    <property type="molecule type" value="Genomic_DNA"/>
</dbReference>
<dbReference type="RefSeq" id="WP_283173013.1">
    <property type="nucleotide sequence ID" value="NZ_JAPNOA010000019.1"/>
</dbReference>
<dbReference type="InterPro" id="IPR012332">
    <property type="entry name" value="Autotransporter_pectin_lyase_C"/>
</dbReference>
<dbReference type="Pfam" id="PF13229">
    <property type="entry name" value="Beta_helix"/>
    <property type="match status" value="1"/>
</dbReference>
<gene>
    <name evidence="2" type="ORF">OUO13_06325</name>
</gene>
<sequence length="582" mass="59940">MVFISARTLTPCALLLTGILSGCGGSGDSTALESLTVAADDTLVISTTTTLDKLSIGENATLSAPDGYTLTLTVNNVETGITAGNYSGDIVLHVAEAIPLSFSIFGSDVTYNYRAALYVEDGAYVESKSVPSAISSGDVSDSAADSVVIRSEGENFNGILIGSSADSTDSFDYEINNPEITFDGNGSNDFAGLGAAVMTAGYANVAMTGAVITNTGSIRPATFATGNSTLTVTDSVITTYNGTLPEDYVWALGSGMMEVPWMLGITGNVRSTLATQNATAYYVNSDLSSDAWGVLSTDDVNGTELYCINSHVSTRESGYGAYSDNGADVVIRGCDFDITDYGLILTSSSTATVSGSSDIQSGRIGVMLHSNATGTLTINDSSVIHSAGTGIQAKGSYPTINIDSATVVSDSGVLVQLMANDDPYFVAMVGTVTGNYESAINIANTSLSGDLVNGNTLAVTMQVNLENSELTGAITTATTTPQYEVAGFTADQLTAADYAYIGEVVNVYGETSNSNGVTVSLDASSSWTLDQTSWLTSLTIAEGAEITASDGSSLTMYVDGVETAISAGHYEGNIRLQVASEG</sequence>